<protein>
    <submittedName>
        <fullName evidence="1">DUF1064 domain-containing protein</fullName>
    </submittedName>
</protein>
<dbReference type="RefSeq" id="WP_174894456.1">
    <property type="nucleotide sequence ID" value="NZ_CP054803.1"/>
</dbReference>
<proteinExistence type="predicted"/>
<dbReference type="AlphaFoldDB" id="A0A6N1MSY8"/>
<name>A0A6N1MSY8_ACILW</name>
<evidence type="ECO:0000313" key="2">
    <source>
        <dbReference type="Proteomes" id="UP000509126"/>
    </source>
</evidence>
<organism evidence="1 2">
    <name type="scientific">Acinetobacter lwoffii</name>
    <dbReference type="NCBI Taxonomy" id="28090"/>
    <lineage>
        <taxon>Bacteria</taxon>
        <taxon>Pseudomonadati</taxon>
        <taxon>Pseudomonadota</taxon>
        <taxon>Gammaproteobacteria</taxon>
        <taxon>Moraxellales</taxon>
        <taxon>Moraxellaceae</taxon>
        <taxon>Acinetobacter</taxon>
    </lineage>
</organism>
<sequence>MPAVLSDRELRKAGLGHLCAKPVPDPKKKTPKYNNIKTEKDGLKFDSKKEQRRYEQLKTMQRMGLIADLQHHVRFEIIDSVQYPSKKSRTAARYYEADFVYTDLKTGQTIVEDVKCKSTATNPVYTLKKQLMMLKHGIEIQEV</sequence>
<reference evidence="1 2" key="1">
    <citation type="submission" date="2019-11" db="EMBL/GenBank/DDBJ databases">
        <title>FDA dAtabase for Regulatory Grade micrObial Sequences (FDA-ARGOS): Supporting development and validation of Infectious Disease Dx tests.</title>
        <authorList>
            <person name="Patel R."/>
            <person name="Rucinski S."/>
            <person name="Tallon L."/>
            <person name="Sadzewicz L."/>
            <person name="Vavikolanu K."/>
            <person name="Mehta A."/>
            <person name="Aluvathingal J."/>
            <person name="Nadendla S."/>
            <person name="Nandy P."/>
            <person name="Geyer C."/>
            <person name="Yan Y."/>
            <person name="Sichtig H."/>
        </authorList>
    </citation>
    <scope>NUCLEOTIDE SEQUENCE [LARGE SCALE GENOMIC DNA]</scope>
    <source>
        <strain evidence="1 2">FDAARGOS_557</strain>
    </source>
</reference>
<dbReference type="Proteomes" id="UP000509126">
    <property type="component" value="Chromosome"/>
</dbReference>
<accession>A0A6N1MSY8</accession>
<evidence type="ECO:0000313" key="1">
    <source>
        <dbReference type="EMBL" id="QKU21731.1"/>
    </source>
</evidence>
<dbReference type="EMBL" id="CP054803">
    <property type="protein sequence ID" value="QKU21731.1"/>
    <property type="molecule type" value="Genomic_DNA"/>
</dbReference>
<gene>
    <name evidence="1" type="ORF">FOB19_10160</name>
</gene>
<dbReference type="InterPro" id="IPR009414">
    <property type="entry name" value="DUF1064"/>
</dbReference>
<dbReference type="Pfam" id="PF06356">
    <property type="entry name" value="DUF1064"/>
    <property type="match status" value="1"/>
</dbReference>